<dbReference type="Pfam" id="PF00069">
    <property type="entry name" value="Pkinase"/>
    <property type="match status" value="1"/>
</dbReference>
<evidence type="ECO:0000256" key="3">
    <source>
        <dbReference type="ARBA" id="ARBA00022741"/>
    </source>
</evidence>
<organism evidence="7 8">
    <name type="scientific">Trogon melanurus</name>
    <name type="common">Black-tailed trogon</name>
    <dbReference type="NCBI Taxonomy" id="56311"/>
    <lineage>
        <taxon>Eukaryota</taxon>
        <taxon>Metazoa</taxon>
        <taxon>Chordata</taxon>
        <taxon>Craniata</taxon>
        <taxon>Vertebrata</taxon>
        <taxon>Euteleostomi</taxon>
        <taxon>Archelosauria</taxon>
        <taxon>Archosauria</taxon>
        <taxon>Dinosauria</taxon>
        <taxon>Saurischia</taxon>
        <taxon>Theropoda</taxon>
        <taxon>Coelurosauria</taxon>
        <taxon>Aves</taxon>
        <taxon>Neognathae</taxon>
        <taxon>Neoaves</taxon>
        <taxon>Telluraves</taxon>
        <taxon>Coraciimorphae</taxon>
        <taxon>Trogoniformes</taxon>
        <taxon>Trogonidae</taxon>
        <taxon>Trogon</taxon>
    </lineage>
</organism>
<dbReference type="AlphaFoldDB" id="A0A7L0EH94"/>
<dbReference type="Gene3D" id="1.10.510.10">
    <property type="entry name" value="Transferase(Phosphotransferase) domain 1"/>
    <property type="match status" value="1"/>
</dbReference>
<evidence type="ECO:0000256" key="4">
    <source>
        <dbReference type="ARBA" id="ARBA00022777"/>
    </source>
</evidence>
<dbReference type="EMBL" id="VXAG01001006">
    <property type="protein sequence ID" value="NXJ82417.1"/>
    <property type="molecule type" value="Genomic_DNA"/>
</dbReference>
<feature type="non-terminal residue" evidence="7">
    <location>
        <position position="1"/>
    </location>
</feature>
<evidence type="ECO:0000256" key="2">
    <source>
        <dbReference type="ARBA" id="ARBA00022679"/>
    </source>
</evidence>
<evidence type="ECO:0000256" key="5">
    <source>
        <dbReference type="ARBA" id="ARBA00022840"/>
    </source>
</evidence>
<dbReference type="Gene3D" id="3.30.200.20">
    <property type="entry name" value="Phosphorylase Kinase, domain 1"/>
    <property type="match status" value="1"/>
</dbReference>
<keyword evidence="5" id="KW-0067">ATP-binding</keyword>
<dbReference type="PANTHER" id="PTHR24351">
    <property type="entry name" value="RIBOSOMAL PROTEIN S6 KINASE"/>
    <property type="match status" value="1"/>
</dbReference>
<keyword evidence="2" id="KW-0808">Transferase</keyword>
<dbReference type="OrthoDB" id="10047816at2759"/>
<gene>
    <name evidence="7" type="primary">Prkcd_1</name>
    <name evidence="7" type="ORF">TROMEL_R15164</name>
</gene>
<dbReference type="InterPro" id="IPR011009">
    <property type="entry name" value="Kinase-like_dom_sf"/>
</dbReference>
<keyword evidence="1" id="KW-0723">Serine/threonine-protein kinase</keyword>
<evidence type="ECO:0000259" key="6">
    <source>
        <dbReference type="PROSITE" id="PS50011"/>
    </source>
</evidence>
<accession>A0A7L0EH94</accession>
<evidence type="ECO:0000313" key="8">
    <source>
        <dbReference type="Proteomes" id="UP000550660"/>
    </source>
</evidence>
<dbReference type="PROSITE" id="PS50011">
    <property type="entry name" value="PROTEIN_KINASE_DOM"/>
    <property type="match status" value="1"/>
</dbReference>
<dbReference type="InterPro" id="IPR000719">
    <property type="entry name" value="Prot_kinase_dom"/>
</dbReference>
<name>A0A7L0EH94_TROML</name>
<comment type="caution">
    <text evidence="7">The sequence shown here is derived from an EMBL/GenBank/DDBJ whole genome shotgun (WGS) entry which is preliminary data.</text>
</comment>
<evidence type="ECO:0000313" key="7">
    <source>
        <dbReference type="EMBL" id="NXJ82417.1"/>
    </source>
</evidence>
<dbReference type="GO" id="GO:0005524">
    <property type="term" value="F:ATP binding"/>
    <property type="evidence" value="ECO:0007669"/>
    <property type="project" value="UniProtKB-KW"/>
</dbReference>
<feature type="non-terminal residue" evidence="7">
    <location>
        <position position="62"/>
    </location>
</feature>
<keyword evidence="8" id="KW-1185">Reference proteome</keyword>
<keyword evidence="3" id="KW-0547">Nucleotide-binding</keyword>
<proteinExistence type="predicted"/>
<evidence type="ECO:0000256" key="1">
    <source>
        <dbReference type="ARBA" id="ARBA00022527"/>
    </source>
</evidence>
<keyword evidence="4 7" id="KW-0418">Kinase</keyword>
<reference evidence="7 8" key="1">
    <citation type="submission" date="2019-09" db="EMBL/GenBank/DDBJ databases">
        <title>Bird 10,000 Genomes (B10K) Project - Family phase.</title>
        <authorList>
            <person name="Zhang G."/>
        </authorList>
    </citation>
    <scope>NUCLEOTIDE SEQUENCE [LARGE SCALE GENOMIC DNA]</scope>
    <source>
        <strain evidence="7">B10K-DU-007-40</strain>
        <tissue evidence="7">Mixed tissue sample</tissue>
    </source>
</reference>
<dbReference type="SUPFAM" id="SSF56112">
    <property type="entry name" value="Protein kinase-like (PK-like)"/>
    <property type="match status" value="1"/>
</dbReference>
<feature type="domain" description="Protein kinase" evidence="6">
    <location>
        <begin position="1"/>
        <end position="62"/>
    </location>
</feature>
<dbReference type="GO" id="GO:0004674">
    <property type="term" value="F:protein serine/threonine kinase activity"/>
    <property type="evidence" value="ECO:0007669"/>
    <property type="project" value="UniProtKB-KW"/>
</dbReference>
<dbReference type="Proteomes" id="UP000550660">
    <property type="component" value="Unassembled WGS sequence"/>
</dbReference>
<protein>
    <submittedName>
        <fullName evidence="7">KPCD kinase</fullName>
    </submittedName>
</protein>
<sequence length="62" mass="7662">TYLYCMFQMKDQLLFVMEFLNGGDLMFHIRDKECFDFYRVTFYRAEILSELQFLHSNGIIYR</sequence>